<dbReference type="SUPFAM" id="SSF82185">
    <property type="entry name" value="Histone H3 K4-specific methyltransferase SET7/9 N-terminal domain"/>
    <property type="match status" value="1"/>
</dbReference>
<accession>A0A2W7NJ02</accession>
<reference evidence="2 3" key="1">
    <citation type="submission" date="2018-06" db="EMBL/GenBank/DDBJ databases">
        <title>Genomic Encyclopedia of Archaeal and Bacterial Type Strains, Phase II (KMG-II): from individual species to whole genera.</title>
        <authorList>
            <person name="Goeker M."/>
        </authorList>
    </citation>
    <scope>NUCLEOTIDE SEQUENCE [LARGE SCALE GENOMIC DNA]</scope>
    <source>
        <strain evidence="2 3">DSM 6779</strain>
    </source>
</reference>
<keyword evidence="1" id="KW-0732">Signal</keyword>
<dbReference type="Proteomes" id="UP000249239">
    <property type="component" value="Unassembled WGS sequence"/>
</dbReference>
<organism evidence="2 3">
    <name type="scientific">Breznakibacter xylanolyticus</name>
    <dbReference type="NCBI Taxonomy" id="990"/>
    <lineage>
        <taxon>Bacteria</taxon>
        <taxon>Pseudomonadati</taxon>
        <taxon>Bacteroidota</taxon>
        <taxon>Bacteroidia</taxon>
        <taxon>Marinilabiliales</taxon>
        <taxon>Marinilabiliaceae</taxon>
        <taxon>Breznakibacter</taxon>
    </lineage>
</organism>
<dbReference type="InterPro" id="IPR011652">
    <property type="entry name" value="MORN_2"/>
</dbReference>
<evidence type="ECO:0000313" key="2">
    <source>
        <dbReference type="EMBL" id="PZX16684.1"/>
    </source>
</evidence>
<feature type="signal peptide" evidence="1">
    <location>
        <begin position="1"/>
        <end position="20"/>
    </location>
</feature>
<comment type="caution">
    <text evidence="2">The sequence shown here is derived from an EMBL/GenBank/DDBJ whole genome shotgun (WGS) entry which is preliminary data.</text>
</comment>
<dbReference type="AlphaFoldDB" id="A0A2W7NJ02"/>
<dbReference type="RefSeq" id="WP_111445503.1">
    <property type="nucleotide sequence ID" value="NZ_QKZK01000012.1"/>
</dbReference>
<protein>
    <submittedName>
        <fullName evidence="2">MORN repeat protein</fullName>
    </submittedName>
</protein>
<keyword evidence="3" id="KW-1185">Reference proteome</keyword>
<gene>
    <name evidence="2" type="ORF">LX69_01754</name>
</gene>
<sequence length="153" mass="17864">MKQLKLIFGLLLLLPAMSFAQLVQHDDGRFYDHAGKPYSGVYIEYYPGGNKRVEMNLTEGQKHGKTILYFKNDSVQEIRSFYQDLMDGTWITFNDKSVKVGEANYLRGVKHGKWYIWDDNGVLRYEMEYLNGAKCGTWKIWDDKGVLVNEKTY</sequence>
<dbReference type="OrthoDB" id="665360at2"/>
<name>A0A2W7NJ02_9BACT</name>
<proteinExistence type="predicted"/>
<feature type="chain" id="PRO_5015856969" evidence="1">
    <location>
        <begin position="21"/>
        <end position="153"/>
    </location>
</feature>
<dbReference type="Pfam" id="PF07661">
    <property type="entry name" value="MORN_2"/>
    <property type="match status" value="2"/>
</dbReference>
<dbReference type="EMBL" id="QKZK01000012">
    <property type="protein sequence ID" value="PZX16684.1"/>
    <property type="molecule type" value="Genomic_DNA"/>
</dbReference>
<evidence type="ECO:0000313" key="3">
    <source>
        <dbReference type="Proteomes" id="UP000249239"/>
    </source>
</evidence>
<evidence type="ECO:0000256" key="1">
    <source>
        <dbReference type="SAM" id="SignalP"/>
    </source>
</evidence>
<dbReference type="Gene3D" id="2.20.110.10">
    <property type="entry name" value="Histone H3 K4-specific methyltransferase SET7/9 N-terminal domain"/>
    <property type="match status" value="2"/>
</dbReference>